<proteinExistence type="inferred from homology"/>
<evidence type="ECO:0000313" key="4">
    <source>
        <dbReference type="Proteomes" id="UP001163831"/>
    </source>
</evidence>
<dbReference type="EMBL" id="CP107052">
    <property type="protein sequence ID" value="UYH51978.1"/>
    <property type="molecule type" value="Genomic_DNA"/>
</dbReference>
<comment type="similarity">
    <text evidence="1 2">Belongs to the OprB family.</text>
</comment>
<sequence>MKTEIAQRPKAASVRVAMLASLLIACVPVPARAQLTNLNGVSNATIESRKMLPGPECQRYDPMITQGSESPIITTCDTLAPGQFGLRKFLGDRGFLIEGFYTASMIYDVLGHQHRPQLYNGQRPNFSGNLWLNMTYDLERVGLNPGSQLTVSMNSWQSAYTGAGIRATSLSQATILQKFFDGHVSVLYGYYAMLGQFYGMFLGTSTASSALGPLSIIPNQVGLSMYTPTPGVDVRIYLPDRRFYNHIGVARSQSALGFLADSRANPSGVKFQVDGTRAVVVDEIGFRVHPQSHVKMTWFRAGGIYNATPYRDFRTNQFSSSNNAWYAVIDRQLLQPDPDNPYRGWYVELKTDHADRRRNIFTDDYAATIYSIGPLKSRPRDMLSIGFTYNKIGPAAMRSLQAGNGRPFDHSTTTSVAYAAHAMRGVYFTTTASYTTKPFIAEAKPDAFSLQGNLTLSF</sequence>
<dbReference type="InterPro" id="IPR038673">
    <property type="entry name" value="OprB_sf"/>
</dbReference>
<dbReference type="PANTHER" id="PTHR37944:SF1">
    <property type="entry name" value="PORIN B"/>
    <property type="match status" value="1"/>
</dbReference>
<feature type="chain" id="PRO_5044961427" evidence="2">
    <location>
        <begin position="34"/>
        <end position="458"/>
    </location>
</feature>
<name>A0ABY6GKB2_9PROT</name>
<gene>
    <name evidence="3" type="ORF">N5W20_03735</name>
</gene>
<evidence type="ECO:0000256" key="1">
    <source>
        <dbReference type="ARBA" id="ARBA00008769"/>
    </source>
</evidence>
<evidence type="ECO:0000256" key="2">
    <source>
        <dbReference type="RuleBase" id="RU363072"/>
    </source>
</evidence>
<keyword evidence="4" id="KW-1185">Reference proteome</keyword>
<organism evidence="3 4">
    <name type="scientific">Candidatus Kirkpatrickella diaphorinae</name>
    <dbReference type="NCBI Taxonomy" id="2984322"/>
    <lineage>
        <taxon>Bacteria</taxon>
        <taxon>Pseudomonadati</taxon>
        <taxon>Pseudomonadota</taxon>
        <taxon>Alphaproteobacteria</taxon>
        <taxon>Acetobacterales</taxon>
        <taxon>Acetobacteraceae</taxon>
        <taxon>Candidatus Kirkpatrickella</taxon>
    </lineage>
</organism>
<reference evidence="3" key="1">
    <citation type="submission" date="2022-10" db="EMBL/GenBank/DDBJ databases">
        <title>Candidatus Kirkpatrella diaphorinas gen. nov., sp. nov., an uncultured endosymbiont identified in a population of Diaphorina citri from Hawaii.</title>
        <authorList>
            <person name="Henry E.M."/>
            <person name="Carlson C.R."/>
            <person name="Kuo Y.-W."/>
        </authorList>
    </citation>
    <scope>NUCLEOTIDE SEQUENCE</scope>
    <source>
        <strain evidence="3">CADCRV1</strain>
    </source>
</reference>
<dbReference type="PROSITE" id="PS51257">
    <property type="entry name" value="PROKAR_LIPOPROTEIN"/>
    <property type="match status" value="1"/>
</dbReference>
<dbReference type="RefSeq" id="WP_319807573.1">
    <property type="nucleotide sequence ID" value="NZ_CP107052.1"/>
</dbReference>
<dbReference type="Gene3D" id="2.40.160.180">
    <property type="entry name" value="Carbohydrate-selective porin OprB"/>
    <property type="match status" value="1"/>
</dbReference>
<dbReference type="InterPro" id="IPR052932">
    <property type="entry name" value="OprB_Porin"/>
</dbReference>
<feature type="signal peptide" evidence="2">
    <location>
        <begin position="1"/>
        <end position="33"/>
    </location>
</feature>
<dbReference type="Proteomes" id="UP001163831">
    <property type="component" value="Chromosome"/>
</dbReference>
<accession>A0ABY6GKB2</accession>
<protein>
    <submittedName>
        <fullName evidence="3">Carbohydrate porin</fullName>
    </submittedName>
</protein>
<dbReference type="InterPro" id="IPR007049">
    <property type="entry name" value="Carb-sel_porin_OprB"/>
</dbReference>
<dbReference type="Pfam" id="PF04966">
    <property type="entry name" value="OprB"/>
    <property type="match status" value="1"/>
</dbReference>
<evidence type="ECO:0000313" key="3">
    <source>
        <dbReference type="EMBL" id="UYH51978.1"/>
    </source>
</evidence>
<keyword evidence="2" id="KW-0732">Signal</keyword>
<dbReference type="PANTHER" id="PTHR37944">
    <property type="entry name" value="PORIN B"/>
    <property type="match status" value="1"/>
</dbReference>